<reference evidence="2" key="1">
    <citation type="submission" date="2020-08" db="EMBL/GenBank/DDBJ databases">
        <title>A bifunctional nitrone conjugated secondary metabolite targeting the ribosome.</title>
        <authorList>
            <person name="Limbrick E.M."/>
            <person name="Graf M."/>
            <person name="Derewacz D.K."/>
            <person name="Nguyen F."/>
            <person name="Spraggins J.M."/>
            <person name="Wieland M."/>
            <person name="Ynigez-Gutierrez A.E."/>
            <person name="Reisman B.J."/>
            <person name="Zinshteyn B."/>
            <person name="McCulloch K."/>
            <person name="Iverson T.M."/>
            <person name="Green R."/>
            <person name="Wilson D.N."/>
            <person name="Bachmann B.O."/>
        </authorList>
    </citation>
    <scope>NUCLEOTIDE SEQUENCE</scope>
    <source>
        <strain evidence="2">Africana</strain>
    </source>
</reference>
<feature type="compositionally biased region" description="Polar residues" evidence="1">
    <location>
        <begin position="13"/>
        <end position="23"/>
    </location>
</feature>
<protein>
    <submittedName>
        <fullName evidence="2">Uncharacterized protein</fullName>
    </submittedName>
</protein>
<feature type="region of interest" description="Disordered" evidence="1">
    <location>
        <begin position="1"/>
        <end position="49"/>
    </location>
</feature>
<proteinExistence type="predicted"/>
<organism evidence="2">
    <name type="scientific">Micromonospora carbonacea</name>
    <dbReference type="NCBI Taxonomy" id="47853"/>
    <lineage>
        <taxon>Bacteria</taxon>
        <taxon>Bacillati</taxon>
        <taxon>Actinomycetota</taxon>
        <taxon>Actinomycetes</taxon>
        <taxon>Micromonosporales</taxon>
        <taxon>Micromonosporaceae</taxon>
        <taxon>Micromonospora</taxon>
    </lineage>
</organism>
<name>A0A7D6CG24_9ACTN</name>
<dbReference type="AlphaFoldDB" id="A0A7D6CG24"/>
<sequence>MTSAPVAGRQPAGWSTSSHSTVRATAAENHELHTGRAGQLIALPAANNR</sequence>
<dbReference type="EMBL" id="CP058905">
    <property type="protein sequence ID" value="QLK00617.1"/>
    <property type="molecule type" value="Genomic_DNA"/>
</dbReference>
<gene>
    <name evidence="2" type="ORF">HZU44_11760</name>
</gene>
<evidence type="ECO:0000313" key="2">
    <source>
        <dbReference type="EMBL" id="QLK00617.1"/>
    </source>
</evidence>
<accession>A0A7D6CG24</accession>
<evidence type="ECO:0000256" key="1">
    <source>
        <dbReference type="SAM" id="MobiDB-lite"/>
    </source>
</evidence>